<feature type="compositionally biased region" description="Pro residues" evidence="1">
    <location>
        <begin position="92"/>
        <end position="106"/>
    </location>
</feature>
<feature type="region of interest" description="Disordered" evidence="1">
    <location>
        <begin position="87"/>
        <end position="106"/>
    </location>
</feature>
<evidence type="ECO:0000313" key="2">
    <source>
        <dbReference type="EMBL" id="KAK5995900.1"/>
    </source>
</evidence>
<dbReference type="PANTHER" id="PTHR32440:SF0">
    <property type="entry name" value="PHOSPHATASE DCR2-RELATED"/>
    <property type="match status" value="1"/>
</dbReference>
<dbReference type="EMBL" id="JAVFKD010000004">
    <property type="protein sequence ID" value="KAK5995900.1"/>
    <property type="molecule type" value="Genomic_DNA"/>
</dbReference>
<gene>
    <name evidence="2" type="ORF">PT974_04318</name>
</gene>
<name>A0ABR0SVV9_9HYPO</name>
<accession>A0ABR0SVV9</accession>
<comment type="caution">
    <text evidence="2">The sequence shown here is derived from an EMBL/GenBank/DDBJ whole genome shotgun (WGS) entry which is preliminary data.</text>
</comment>
<sequence length="106" mass="11697">MGKTTPSPEEKKKKQPSNVKKIPALWMCYSGGVGFGGYAGYGGYTRRIRLFEVDTEEARITTWKRLEHGDLKARIDEQIIVDGGKAFIQEASPPPPPPPPPESKGQ</sequence>
<evidence type="ECO:0000313" key="3">
    <source>
        <dbReference type="Proteomes" id="UP001338125"/>
    </source>
</evidence>
<evidence type="ECO:0000256" key="1">
    <source>
        <dbReference type="SAM" id="MobiDB-lite"/>
    </source>
</evidence>
<organism evidence="2 3">
    <name type="scientific">Cladobotryum mycophilum</name>
    <dbReference type="NCBI Taxonomy" id="491253"/>
    <lineage>
        <taxon>Eukaryota</taxon>
        <taxon>Fungi</taxon>
        <taxon>Dikarya</taxon>
        <taxon>Ascomycota</taxon>
        <taxon>Pezizomycotina</taxon>
        <taxon>Sordariomycetes</taxon>
        <taxon>Hypocreomycetidae</taxon>
        <taxon>Hypocreales</taxon>
        <taxon>Hypocreaceae</taxon>
        <taxon>Cladobotryum</taxon>
    </lineage>
</organism>
<reference evidence="2 3" key="1">
    <citation type="submission" date="2024-01" db="EMBL/GenBank/DDBJ databases">
        <title>Complete genome of Cladobotryum mycophilum ATHUM6906.</title>
        <authorList>
            <person name="Christinaki A.C."/>
            <person name="Myridakis A.I."/>
            <person name="Kouvelis V.N."/>
        </authorList>
    </citation>
    <scope>NUCLEOTIDE SEQUENCE [LARGE SCALE GENOMIC DNA]</scope>
    <source>
        <strain evidence="2 3">ATHUM6906</strain>
    </source>
</reference>
<protein>
    <submittedName>
        <fullName evidence="2">Uncharacterized protein</fullName>
    </submittedName>
</protein>
<dbReference type="PANTHER" id="PTHR32440">
    <property type="entry name" value="PHOSPHATASE DCR2-RELATED-RELATED"/>
    <property type="match status" value="1"/>
</dbReference>
<proteinExistence type="predicted"/>
<keyword evidence="3" id="KW-1185">Reference proteome</keyword>
<dbReference type="Proteomes" id="UP001338125">
    <property type="component" value="Unassembled WGS sequence"/>
</dbReference>